<dbReference type="EMBL" id="HBIJ01001303">
    <property type="protein sequence ID" value="CAE0360239.1"/>
    <property type="molecule type" value="Transcribed_RNA"/>
</dbReference>
<dbReference type="PANTHER" id="PTHR12203">
    <property type="entry name" value="KDEL LYS-ASP-GLU-LEU CONTAINING - RELATED"/>
    <property type="match status" value="1"/>
</dbReference>
<protein>
    <recommendedName>
        <fullName evidence="4">Glycosyl transferase CAP10 domain-containing protein</fullName>
    </recommendedName>
</protein>
<evidence type="ECO:0000313" key="3">
    <source>
        <dbReference type="EMBL" id="CAE0360239.1"/>
    </source>
</evidence>
<sequence length="524" mass="60405">MYLGIFHIALLLTRALCVFNETTWMPQRQCEKLHPYLGNLETAWEWQGAVRAELARSMEQFPALKNDEEIMQHLILQLNNSFDDKRLLILNNRIFVKGHFLEYVKNRMHASMFVSLAERYILKNEVMLHYQSSVGSAIKLKSRFLPTTVIAKKSYSVPGILVPNSFFGNGKLFTKWREECDEFEEAGIKYPWSHRDPRVFWRGEIMGELGHGDPNGTVYGVDTLCSRDVGNYERLAAAALTVERPDLFDVRCNKCHPRHDIDVKCPNMPYDDVMRKAVANSSLILDPNFVEQPDYARYQYLLNLPGKTAGSYSRNLNHLWFLGSPIALWDSPAVEFYYPPLKHGITHVSVNRSNVKEILNYVRSDERIQQKLIRNAHRVGRELVCPQCLANYLLDVLDAYRLRFNHGVILDDPKRATDLIKHYLRCDKHNKFYEVSFVRAPHIKGNRELGERKISCDELYAAAAGIQTSKKNQKKPMLHKPLSQTEKKVRKENRRNKAALKLKQLLLAKESAAASKTVVSSTNN</sequence>
<dbReference type="AlphaFoldDB" id="A0A7S3JQP9"/>
<gene>
    <name evidence="3" type="ORF">ALAG00032_LOCUS969</name>
</gene>
<name>A0A7S3JQP9_9STRA</name>
<proteinExistence type="predicted"/>
<feature type="region of interest" description="Disordered" evidence="1">
    <location>
        <begin position="470"/>
        <end position="493"/>
    </location>
</feature>
<reference evidence="3" key="1">
    <citation type="submission" date="2021-01" db="EMBL/GenBank/DDBJ databases">
        <authorList>
            <person name="Corre E."/>
            <person name="Pelletier E."/>
            <person name="Niang G."/>
            <person name="Scheremetjew M."/>
            <person name="Finn R."/>
            <person name="Kale V."/>
            <person name="Holt S."/>
            <person name="Cochrane G."/>
            <person name="Meng A."/>
            <person name="Brown T."/>
            <person name="Cohen L."/>
        </authorList>
    </citation>
    <scope>NUCLEOTIDE SEQUENCE</scope>
    <source>
        <strain evidence="3">CCMP1510</strain>
    </source>
</reference>
<organism evidence="3">
    <name type="scientific">Aureoumbra lagunensis</name>
    <dbReference type="NCBI Taxonomy" id="44058"/>
    <lineage>
        <taxon>Eukaryota</taxon>
        <taxon>Sar</taxon>
        <taxon>Stramenopiles</taxon>
        <taxon>Ochrophyta</taxon>
        <taxon>Pelagophyceae</taxon>
        <taxon>Pelagomonadales</taxon>
        <taxon>Aureoumbra</taxon>
    </lineage>
</organism>
<dbReference type="PANTHER" id="PTHR12203:SF35">
    <property type="entry name" value="PROTEIN O-GLUCOSYLTRANSFERASE 1"/>
    <property type="match status" value="1"/>
</dbReference>
<evidence type="ECO:0000256" key="1">
    <source>
        <dbReference type="SAM" id="MobiDB-lite"/>
    </source>
</evidence>
<feature type="chain" id="PRO_5031510505" description="Glycosyl transferase CAP10 domain-containing protein" evidence="2">
    <location>
        <begin position="18"/>
        <end position="524"/>
    </location>
</feature>
<evidence type="ECO:0000256" key="2">
    <source>
        <dbReference type="SAM" id="SignalP"/>
    </source>
</evidence>
<dbReference type="InterPro" id="IPR051091">
    <property type="entry name" value="O-Glucosyltr/Glycosyltrsf_90"/>
</dbReference>
<feature type="signal peptide" evidence="2">
    <location>
        <begin position="1"/>
        <end position="17"/>
    </location>
</feature>
<accession>A0A7S3JQP9</accession>
<keyword evidence="2" id="KW-0732">Signal</keyword>
<evidence type="ECO:0008006" key="4">
    <source>
        <dbReference type="Google" id="ProtNLM"/>
    </source>
</evidence>